<sequence>EIPETQRGDLASVVSETISTRKKMPIPKEVLGFTYSTIRHIHIQGT</sequence>
<gene>
    <name evidence="1" type="ORF">RPERSI_LOCUS8095</name>
</gene>
<dbReference type="EMBL" id="CAJVQC010014355">
    <property type="protein sequence ID" value="CAG8656484.1"/>
    <property type="molecule type" value="Genomic_DNA"/>
</dbReference>
<keyword evidence="2" id="KW-1185">Reference proteome</keyword>
<reference evidence="1" key="1">
    <citation type="submission" date="2021-06" db="EMBL/GenBank/DDBJ databases">
        <authorList>
            <person name="Kallberg Y."/>
            <person name="Tangrot J."/>
            <person name="Rosling A."/>
        </authorList>
    </citation>
    <scope>NUCLEOTIDE SEQUENCE</scope>
    <source>
        <strain evidence="1">MA461A</strain>
    </source>
</reference>
<evidence type="ECO:0000313" key="2">
    <source>
        <dbReference type="Proteomes" id="UP000789920"/>
    </source>
</evidence>
<organism evidence="1 2">
    <name type="scientific">Racocetra persica</name>
    <dbReference type="NCBI Taxonomy" id="160502"/>
    <lineage>
        <taxon>Eukaryota</taxon>
        <taxon>Fungi</taxon>
        <taxon>Fungi incertae sedis</taxon>
        <taxon>Mucoromycota</taxon>
        <taxon>Glomeromycotina</taxon>
        <taxon>Glomeromycetes</taxon>
        <taxon>Diversisporales</taxon>
        <taxon>Gigasporaceae</taxon>
        <taxon>Racocetra</taxon>
    </lineage>
</organism>
<name>A0ACA9NGQ5_9GLOM</name>
<protein>
    <submittedName>
        <fullName evidence="1">1642_t:CDS:1</fullName>
    </submittedName>
</protein>
<accession>A0ACA9NGQ5</accession>
<comment type="caution">
    <text evidence="1">The sequence shown here is derived from an EMBL/GenBank/DDBJ whole genome shotgun (WGS) entry which is preliminary data.</text>
</comment>
<feature type="non-terminal residue" evidence="1">
    <location>
        <position position="1"/>
    </location>
</feature>
<evidence type="ECO:0000313" key="1">
    <source>
        <dbReference type="EMBL" id="CAG8656484.1"/>
    </source>
</evidence>
<proteinExistence type="predicted"/>
<dbReference type="Proteomes" id="UP000789920">
    <property type="component" value="Unassembled WGS sequence"/>
</dbReference>